<reference evidence="5" key="2">
    <citation type="submission" date="2022-06" db="UniProtKB">
        <authorList>
            <consortium name="EnsemblMetazoa"/>
        </authorList>
    </citation>
    <scope>IDENTIFICATION</scope>
    <source>
        <strain evidence="5">PS312</strain>
    </source>
</reference>
<dbReference type="PANTHER" id="PTHR10809:SF67">
    <property type="entry name" value="PROTEIN CBG20367"/>
    <property type="match status" value="1"/>
</dbReference>
<dbReference type="InterPro" id="IPR013783">
    <property type="entry name" value="Ig-like_fold"/>
</dbReference>
<comment type="similarity">
    <text evidence="1">Belongs to the VAMP-associated protein (VAP) (TC 9.B.17) family.</text>
</comment>
<feature type="compositionally biased region" description="Polar residues" evidence="4">
    <location>
        <begin position="143"/>
        <end position="157"/>
    </location>
</feature>
<dbReference type="Proteomes" id="UP000005239">
    <property type="component" value="Unassembled WGS sequence"/>
</dbReference>
<reference evidence="6" key="1">
    <citation type="journal article" date="2008" name="Nat. Genet.">
        <title>The Pristionchus pacificus genome provides a unique perspective on nematode lifestyle and parasitism.</title>
        <authorList>
            <person name="Dieterich C."/>
            <person name="Clifton S.W."/>
            <person name="Schuster L.N."/>
            <person name="Chinwalla A."/>
            <person name="Delehaunty K."/>
            <person name="Dinkelacker I."/>
            <person name="Fulton L."/>
            <person name="Fulton R."/>
            <person name="Godfrey J."/>
            <person name="Minx P."/>
            <person name="Mitreva M."/>
            <person name="Roeseler W."/>
            <person name="Tian H."/>
            <person name="Witte H."/>
            <person name="Yang S.P."/>
            <person name="Wilson R.K."/>
            <person name="Sommer R.J."/>
        </authorList>
    </citation>
    <scope>NUCLEOTIDE SEQUENCE [LARGE SCALE GENOMIC DNA]</scope>
    <source>
        <strain evidence="6">PS312</strain>
    </source>
</reference>
<dbReference type="GO" id="GO:0090158">
    <property type="term" value="P:endoplasmic reticulum membrane organization"/>
    <property type="evidence" value="ECO:0000318"/>
    <property type="project" value="GO_Central"/>
</dbReference>
<evidence type="ECO:0000313" key="5">
    <source>
        <dbReference type="EnsemblMetazoa" id="PPA28647.1"/>
    </source>
</evidence>
<keyword evidence="2" id="KW-0963">Cytoplasm</keyword>
<dbReference type="PROSITE" id="PS50202">
    <property type="entry name" value="MSP"/>
    <property type="match status" value="1"/>
</dbReference>
<accession>A0A2A6D0K4</accession>
<comment type="function">
    <text evidence="2">Central component in molecular interactions underlying sperm crawling. Forms an extensive filament system that extends from sperm villipoda, along the leading edge of the pseudopod.</text>
</comment>
<dbReference type="EnsemblMetazoa" id="PPA28647.1">
    <property type="protein sequence ID" value="PPA28647.1"/>
    <property type="gene ID" value="WBGene00118201"/>
</dbReference>
<dbReference type="PANTHER" id="PTHR10809">
    <property type="entry name" value="VESICLE-ASSOCIATED MEMBRANE PROTEIN-ASSOCIATED PROTEIN"/>
    <property type="match status" value="1"/>
</dbReference>
<dbReference type="InterPro" id="IPR016763">
    <property type="entry name" value="VAP"/>
</dbReference>
<keyword evidence="6" id="KW-1185">Reference proteome</keyword>
<proteinExistence type="inferred from homology"/>
<evidence type="ECO:0000256" key="3">
    <source>
        <dbReference type="SAM" id="Coils"/>
    </source>
</evidence>
<dbReference type="GO" id="GO:0005789">
    <property type="term" value="C:endoplasmic reticulum membrane"/>
    <property type="evidence" value="ECO:0000318"/>
    <property type="project" value="GO_Central"/>
</dbReference>
<accession>A0A8R1UJJ9</accession>
<evidence type="ECO:0000256" key="4">
    <source>
        <dbReference type="SAM" id="MobiDB-lite"/>
    </source>
</evidence>
<keyword evidence="3" id="KW-0175">Coiled coil</keyword>
<dbReference type="GO" id="GO:0061817">
    <property type="term" value="P:endoplasmic reticulum-plasma membrane tethering"/>
    <property type="evidence" value="ECO:0000318"/>
    <property type="project" value="GO_Central"/>
</dbReference>
<organism evidence="5 6">
    <name type="scientific">Pristionchus pacificus</name>
    <name type="common">Parasitic nematode worm</name>
    <dbReference type="NCBI Taxonomy" id="54126"/>
    <lineage>
        <taxon>Eukaryota</taxon>
        <taxon>Metazoa</taxon>
        <taxon>Ecdysozoa</taxon>
        <taxon>Nematoda</taxon>
        <taxon>Chromadorea</taxon>
        <taxon>Rhabditida</taxon>
        <taxon>Rhabditina</taxon>
        <taxon>Diplogasteromorpha</taxon>
        <taxon>Diplogasteroidea</taxon>
        <taxon>Neodiplogasteridae</taxon>
        <taxon>Pristionchus</taxon>
    </lineage>
</organism>
<dbReference type="InterPro" id="IPR008962">
    <property type="entry name" value="PapD-like_sf"/>
</dbReference>
<dbReference type="GO" id="GO:0043495">
    <property type="term" value="F:protein-membrane adaptor activity"/>
    <property type="evidence" value="ECO:0000318"/>
    <property type="project" value="GO_Central"/>
</dbReference>
<evidence type="ECO:0000256" key="2">
    <source>
        <dbReference type="RuleBase" id="RU003425"/>
    </source>
</evidence>
<dbReference type="Gene3D" id="2.60.40.10">
    <property type="entry name" value="Immunoglobulins"/>
    <property type="match status" value="1"/>
</dbReference>
<dbReference type="AlphaFoldDB" id="A0A2A6D0K4"/>
<name>A0A2A6D0K4_PRIPA</name>
<feature type="region of interest" description="Disordered" evidence="4">
    <location>
        <begin position="140"/>
        <end position="206"/>
    </location>
</feature>
<sequence>MAALSPFTQKNLLIAAKPNTLDFNLNTQTPQCTIVLQNISKQRIAWRLQTNSPTRYFISPSCGFLTVNEAFPVTITLVSSKRFHERHRFMLTAAVAGEMSKNRKEFWSNPIDFSHLHCVRITPLCAETCKSPVVSPNSVISPTASTAVSPSGTNTAVSGSPGIGGGLSSLEGKIVTSPRMTSPRASAEKPSAESVDNAASGSSSARVDSSGLVNEIRCLVASKEEGTRKMLEAVNNVKKLEMELDKVAVTSRQYKMQFARVMETLNEKRTRAVILQEQIRAAKARVLLSSLSMWKSSSPSRAKGQNGRSNSLISLRSNSLLQRAVSLQFLNRGNREKQKSEIAKIRLRYSDTARSVIWPHCRYVIDEKTRLNQKKAAPLAEGGDRLSQKFLPVEMEDHRSPYPPCAINRVLRSDSEDSEDDIDQMTRL</sequence>
<gene>
    <name evidence="5" type="primary">WBGene00118201</name>
</gene>
<dbReference type="GO" id="GO:0005886">
    <property type="term" value="C:plasma membrane"/>
    <property type="evidence" value="ECO:0000318"/>
    <property type="project" value="GO_Central"/>
</dbReference>
<feature type="coiled-coil region" evidence="3">
    <location>
        <begin position="223"/>
        <end position="285"/>
    </location>
</feature>
<dbReference type="Pfam" id="PF00635">
    <property type="entry name" value="Motile_Sperm"/>
    <property type="match status" value="1"/>
</dbReference>
<evidence type="ECO:0000256" key="1">
    <source>
        <dbReference type="ARBA" id="ARBA00008932"/>
    </source>
</evidence>
<dbReference type="SUPFAM" id="SSF49354">
    <property type="entry name" value="PapD-like"/>
    <property type="match status" value="1"/>
</dbReference>
<evidence type="ECO:0000313" key="6">
    <source>
        <dbReference type="Proteomes" id="UP000005239"/>
    </source>
</evidence>
<keyword evidence="2" id="KW-0206">Cytoskeleton</keyword>
<protein>
    <recommendedName>
        <fullName evidence="2">Major sperm protein</fullName>
    </recommendedName>
</protein>
<dbReference type="InterPro" id="IPR000535">
    <property type="entry name" value="MSP_dom"/>
</dbReference>